<keyword evidence="2" id="KW-1133">Transmembrane helix</keyword>
<feature type="non-terminal residue" evidence="3">
    <location>
        <position position="1"/>
    </location>
</feature>
<reference evidence="3" key="1">
    <citation type="submission" date="2021-06" db="EMBL/GenBank/DDBJ databases">
        <authorList>
            <person name="Kallberg Y."/>
            <person name="Tangrot J."/>
            <person name="Rosling A."/>
        </authorList>
    </citation>
    <scope>NUCLEOTIDE SEQUENCE</scope>
    <source>
        <strain evidence="3">MA453B</strain>
    </source>
</reference>
<dbReference type="EMBL" id="CAJVPY010031718">
    <property type="protein sequence ID" value="CAG8796928.1"/>
    <property type="molecule type" value="Genomic_DNA"/>
</dbReference>
<dbReference type="Proteomes" id="UP000789405">
    <property type="component" value="Unassembled WGS sequence"/>
</dbReference>
<keyword evidence="4" id="KW-1185">Reference proteome</keyword>
<keyword evidence="2" id="KW-0472">Membrane</keyword>
<proteinExistence type="predicted"/>
<sequence>LSNDNSDNSENDASELTNDSSQTTYLIKSICQIIYNFLFDYWNKLLIVSLLAALLDLRLKTLTSWD</sequence>
<feature type="transmembrane region" description="Helical" evidence="2">
    <location>
        <begin position="41"/>
        <end position="59"/>
    </location>
</feature>
<evidence type="ECO:0000313" key="3">
    <source>
        <dbReference type="EMBL" id="CAG8796928.1"/>
    </source>
</evidence>
<evidence type="ECO:0000256" key="2">
    <source>
        <dbReference type="SAM" id="Phobius"/>
    </source>
</evidence>
<keyword evidence="2" id="KW-0812">Transmembrane</keyword>
<comment type="caution">
    <text evidence="3">The sequence shown here is derived from an EMBL/GenBank/DDBJ whole genome shotgun (WGS) entry which is preliminary data.</text>
</comment>
<dbReference type="AlphaFoldDB" id="A0A9N9P2L3"/>
<name>A0A9N9P2L3_9GLOM</name>
<evidence type="ECO:0000256" key="1">
    <source>
        <dbReference type="SAM" id="MobiDB-lite"/>
    </source>
</evidence>
<gene>
    <name evidence="3" type="ORF">DERYTH_LOCUS22585</name>
</gene>
<protein>
    <submittedName>
        <fullName evidence="3">24406_t:CDS:1</fullName>
    </submittedName>
</protein>
<organism evidence="3 4">
    <name type="scientific">Dentiscutata erythropus</name>
    <dbReference type="NCBI Taxonomy" id="1348616"/>
    <lineage>
        <taxon>Eukaryota</taxon>
        <taxon>Fungi</taxon>
        <taxon>Fungi incertae sedis</taxon>
        <taxon>Mucoromycota</taxon>
        <taxon>Glomeromycotina</taxon>
        <taxon>Glomeromycetes</taxon>
        <taxon>Diversisporales</taxon>
        <taxon>Gigasporaceae</taxon>
        <taxon>Dentiscutata</taxon>
    </lineage>
</organism>
<accession>A0A9N9P2L3</accession>
<feature type="region of interest" description="Disordered" evidence="1">
    <location>
        <begin position="1"/>
        <end position="20"/>
    </location>
</feature>
<evidence type="ECO:0000313" key="4">
    <source>
        <dbReference type="Proteomes" id="UP000789405"/>
    </source>
</evidence>